<dbReference type="GO" id="GO:0006465">
    <property type="term" value="P:signal peptide processing"/>
    <property type="evidence" value="ECO:0007669"/>
    <property type="project" value="TreeGrafter"/>
</dbReference>
<reference evidence="4" key="1">
    <citation type="submission" date="2020-09" db="EMBL/GenBank/DDBJ databases">
        <title>Draft Genome Sequence of Paenibacillus sp. WST5.</title>
        <authorList>
            <person name="Bao Z."/>
        </authorList>
    </citation>
    <scope>NUCLEOTIDE SEQUENCE</scope>
    <source>
        <strain evidence="4">WST5</strain>
    </source>
</reference>
<feature type="transmembrane region" description="Helical" evidence="2">
    <location>
        <begin position="55"/>
        <end position="80"/>
    </location>
</feature>
<dbReference type="EMBL" id="JACVVD010000001">
    <property type="protein sequence ID" value="MBD0379387.1"/>
    <property type="molecule type" value="Genomic_DNA"/>
</dbReference>
<sequence length="176" mass="19134">MIPRRILLIHLIFFVFVGIAFITDARKSVIPNVLTLAGTLVGVLFHCLNQGWDGLAFATLGAVTGFVGLILLYVFGALGAGDVKLFASIGALMGFTFVIQCMIYAILFAGVIGLCLLFVRKQVAATGNKLANWVISIVAFGDKETLLSMKRQNNMKFPFMYAVVPAVMLAWHEAFV</sequence>
<dbReference type="PANTHER" id="PTHR30487:SF0">
    <property type="entry name" value="PREPILIN LEADER PEPTIDASE_N-METHYLTRANSFERASE-RELATED"/>
    <property type="match status" value="1"/>
</dbReference>
<dbReference type="InterPro" id="IPR000045">
    <property type="entry name" value="Prepilin_IV_endopep_pep"/>
</dbReference>
<dbReference type="InterPro" id="IPR050882">
    <property type="entry name" value="Prepilin_peptidase/N-MTase"/>
</dbReference>
<name>A0A926KLB3_9BACL</name>
<feature type="transmembrane region" description="Helical" evidence="2">
    <location>
        <begin position="7"/>
        <end position="23"/>
    </location>
</feature>
<accession>A0A926KLB3</accession>
<feature type="domain" description="Prepilin type IV endopeptidase peptidase" evidence="3">
    <location>
        <begin position="11"/>
        <end position="114"/>
    </location>
</feature>
<evidence type="ECO:0000259" key="3">
    <source>
        <dbReference type="Pfam" id="PF01478"/>
    </source>
</evidence>
<comment type="caution">
    <text evidence="4">The sequence shown here is derived from an EMBL/GenBank/DDBJ whole genome shotgun (WGS) entry which is preliminary data.</text>
</comment>
<keyword evidence="2" id="KW-0812">Transmembrane</keyword>
<comment type="similarity">
    <text evidence="1">Belongs to the peptidase A24 family.</text>
</comment>
<keyword evidence="2" id="KW-1133">Transmembrane helix</keyword>
<protein>
    <submittedName>
        <fullName evidence="4">Prepilin peptidase</fullName>
    </submittedName>
</protein>
<dbReference type="PANTHER" id="PTHR30487">
    <property type="entry name" value="TYPE 4 PREPILIN-LIKE PROTEINS LEADER PEPTIDE-PROCESSING ENZYME"/>
    <property type="match status" value="1"/>
</dbReference>
<feature type="transmembrane region" description="Helical" evidence="2">
    <location>
        <begin position="29"/>
        <end position="48"/>
    </location>
</feature>
<keyword evidence="2" id="KW-0472">Membrane</keyword>
<evidence type="ECO:0000313" key="5">
    <source>
        <dbReference type="Proteomes" id="UP000650466"/>
    </source>
</evidence>
<evidence type="ECO:0000256" key="2">
    <source>
        <dbReference type="SAM" id="Phobius"/>
    </source>
</evidence>
<dbReference type="GO" id="GO:0005886">
    <property type="term" value="C:plasma membrane"/>
    <property type="evidence" value="ECO:0007669"/>
    <property type="project" value="TreeGrafter"/>
</dbReference>
<dbReference type="GO" id="GO:0004190">
    <property type="term" value="F:aspartic-type endopeptidase activity"/>
    <property type="evidence" value="ECO:0007669"/>
    <property type="project" value="InterPro"/>
</dbReference>
<organism evidence="4 5">
    <name type="scientific">Paenibacillus sedimenti</name>
    <dbReference type="NCBI Taxonomy" id="2770274"/>
    <lineage>
        <taxon>Bacteria</taxon>
        <taxon>Bacillati</taxon>
        <taxon>Bacillota</taxon>
        <taxon>Bacilli</taxon>
        <taxon>Bacillales</taxon>
        <taxon>Paenibacillaceae</taxon>
        <taxon>Paenibacillus</taxon>
    </lineage>
</organism>
<dbReference type="Pfam" id="PF01478">
    <property type="entry name" value="Peptidase_A24"/>
    <property type="match status" value="1"/>
</dbReference>
<evidence type="ECO:0000256" key="1">
    <source>
        <dbReference type="ARBA" id="ARBA00005801"/>
    </source>
</evidence>
<gene>
    <name evidence="4" type="ORF">ICC18_04500</name>
</gene>
<feature type="transmembrane region" description="Helical" evidence="2">
    <location>
        <begin position="157"/>
        <end position="175"/>
    </location>
</feature>
<dbReference type="Gene3D" id="1.20.120.1220">
    <property type="match status" value="1"/>
</dbReference>
<evidence type="ECO:0000313" key="4">
    <source>
        <dbReference type="EMBL" id="MBD0379387.1"/>
    </source>
</evidence>
<keyword evidence="5" id="KW-1185">Reference proteome</keyword>
<dbReference type="Proteomes" id="UP000650466">
    <property type="component" value="Unassembled WGS sequence"/>
</dbReference>
<feature type="transmembrane region" description="Helical" evidence="2">
    <location>
        <begin position="86"/>
        <end position="119"/>
    </location>
</feature>
<proteinExistence type="inferred from homology"/>
<dbReference type="AlphaFoldDB" id="A0A926KLB3"/>